<evidence type="ECO:0008006" key="4">
    <source>
        <dbReference type="Google" id="ProtNLM"/>
    </source>
</evidence>
<sequence>MRAAASAAQVTAVHGAARDRSVTPGRDRPIRRRTSVLIGPDETEAMLITRGVESARAQGGRLVHAVVATSPFVPADTRALPLVAVPSAVLHVHLIAPLKGGGATRGDNC</sequence>
<feature type="region of interest" description="Disordered" evidence="1">
    <location>
        <begin position="1"/>
        <end position="31"/>
    </location>
</feature>
<protein>
    <recommendedName>
        <fullName evidence="4">Universal stress protein</fullName>
    </recommendedName>
</protein>
<evidence type="ECO:0000313" key="2">
    <source>
        <dbReference type="EMBL" id="BBX33550.1"/>
    </source>
</evidence>
<evidence type="ECO:0000313" key="3">
    <source>
        <dbReference type="Proteomes" id="UP000465622"/>
    </source>
</evidence>
<dbReference type="Proteomes" id="UP000465622">
    <property type="component" value="Chromosome"/>
</dbReference>
<evidence type="ECO:0000256" key="1">
    <source>
        <dbReference type="SAM" id="MobiDB-lite"/>
    </source>
</evidence>
<keyword evidence="3" id="KW-1185">Reference proteome</keyword>
<feature type="compositionally biased region" description="Basic and acidic residues" evidence="1">
    <location>
        <begin position="16"/>
        <end position="28"/>
    </location>
</feature>
<feature type="compositionally biased region" description="Low complexity" evidence="1">
    <location>
        <begin position="1"/>
        <end position="15"/>
    </location>
</feature>
<reference evidence="2 3" key="1">
    <citation type="journal article" date="2019" name="Emerg. Microbes Infect.">
        <title>Comprehensive subspecies identification of 175 nontuberculous mycobacteria species based on 7547 genomic profiles.</title>
        <authorList>
            <person name="Matsumoto Y."/>
            <person name="Kinjo T."/>
            <person name="Motooka D."/>
            <person name="Nabeya D."/>
            <person name="Jung N."/>
            <person name="Uechi K."/>
            <person name="Horii T."/>
            <person name="Iida T."/>
            <person name="Fujita J."/>
            <person name="Nakamura S."/>
        </authorList>
    </citation>
    <scope>NUCLEOTIDE SEQUENCE [LARGE SCALE GENOMIC DNA]</scope>
    <source>
        <strain evidence="2 3">JCM 12375</strain>
    </source>
</reference>
<accession>A0ABM7HSL3</accession>
<dbReference type="EMBL" id="AP022567">
    <property type="protein sequence ID" value="BBX33550.1"/>
    <property type="molecule type" value="Genomic_DNA"/>
</dbReference>
<name>A0ABM7HSL3_MYCME</name>
<organism evidence="2 3">
    <name type="scientific">Mycolicibacterium mageritense</name>
    <name type="common">Mycobacterium mageritense</name>
    <dbReference type="NCBI Taxonomy" id="53462"/>
    <lineage>
        <taxon>Bacteria</taxon>
        <taxon>Bacillati</taxon>
        <taxon>Actinomycetota</taxon>
        <taxon>Actinomycetes</taxon>
        <taxon>Mycobacteriales</taxon>
        <taxon>Mycobacteriaceae</taxon>
        <taxon>Mycolicibacterium</taxon>
    </lineage>
</organism>
<proteinExistence type="predicted"/>
<gene>
    <name evidence="2" type="ORF">MMAGJ_28320</name>
</gene>